<feature type="transmembrane region" description="Helical" evidence="5">
    <location>
        <begin position="242"/>
        <end position="266"/>
    </location>
</feature>
<dbReference type="InterPro" id="IPR000276">
    <property type="entry name" value="GPCR_Rhodpsn"/>
</dbReference>
<dbReference type="InterPro" id="IPR047130">
    <property type="entry name" value="7TM_GPCR_Srsx_nematod"/>
</dbReference>
<keyword evidence="2 5" id="KW-0812">Transmembrane</keyword>
<evidence type="ECO:0000313" key="8">
    <source>
        <dbReference type="WBParaSite" id="TMUE_3000013234.1"/>
    </source>
</evidence>
<feature type="transmembrane region" description="Helical" evidence="5">
    <location>
        <begin position="194"/>
        <end position="214"/>
    </location>
</feature>
<proteinExistence type="predicted"/>
<dbReference type="Proteomes" id="UP000046395">
    <property type="component" value="Unassembled WGS sequence"/>
</dbReference>
<feature type="domain" description="G-protein coupled receptors family 1 profile" evidence="6">
    <location>
        <begin position="39"/>
        <end position="294"/>
    </location>
</feature>
<evidence type="ECO:0000313" key="7">
    <source>
        <dbReference type="Proteomes" id="UP000046395"/>
    </source>
</evidence>
<dbReference type="GO" id="GO:0004930">
    <property type="term" value="F:G protein-coupled receptor activity"/>
    <property type="evidence" value="ECO:0007669"/>
    <property type="project" value="InterPro"/>
</dbReference>
<evidence type="ECO:0000256" key="5">
    <source>
        <dbReference type="SAM" id="Phobius"/>
    </source>
</evidence>
<feature type="transmembrane region" description="Helical" evidence="5">
    <location>
        <begin position="24"/>
        <end position="47"/>
    </location>
</feature>
<dbReference type="PROSITE" id="PS50262">
    <property type="entry name" value="G_PROTEIN_RECEP_F1_2"/>
    <property type="match status" value="1"/>
</dbReference>
<comment type="subcellular location">
    <subcellularLocation>
        <location evidence="1">Membrane</location>
    </subcellularLocation>
</comment>
<dbReference type="SUPFAM" id="SSF81321">
    <property type="entry name" value="Family A G protein-coupled receptor-like"/>
    <property type="match status" value="1"/>
</dbReference>
<feature type="transmembrane region" description="Helical" evidence="5">
    <location>
        <begin position="278"/>
        <end position="296"/>
    </location>
</feature>
<organism evidence="7 8">
    <name type="scientific">Trichuris muris</name>
    <name type="common">Mouse whipworm</name>
    <dbReference type="NCBI Taxonomy" id="70415"/>
    <lineage>
        <taxon>Eukaryota</taxon>
        <taxon>Metazoa</taxon>
        <taxon>Ecdysozoa</taxon>
        <taxon>Nematoda</taxon>
        <taxon>Enoplea</taxon>
        <taxon>Dorylaimia</taxon>
        <taxon>Trichinellida</taxon>
        <taxon>Trichuridae</taxon>
        <taxon>Trichuris</taxon>
    </lineage>
</organism>
<dbReference type="SMART" id="SM01381">
    <property type="entry name" value="7TM_GPCR_Srsx"/>
    <property type="match status" value="1"/>
</dbReference>
<dbReference type="PANTHER" id="PTHR23360:SF29">
    <property type="entry name" value="G_PROTEIN_RECEP_F1_2 DOMAIN-CONTAINING PROTEIN"/>
    <property type="match status" value="1"/>
</dbReference>
<keyword evidence="3 5" id="KW-1133">Transmembrane helix</keyword>
<reference evidence="8" key="1">
    <citation type="submission" date="2019-12" db="UniProtKB">
        <authorList>
            <consortium name="WormBaseParasite"/>
        </authorList>
    </citation>
    <scope>IDENTIFICATION</scope>
</reference>
<dbReference type="InterPro" id="IPR017452">
    <property type="entry name" value="GPCR_Rhodpsn_7TM"/>
</dbReference>
<keyword evidence="7" id="KW-1185">Reference proteome</keyword>
<dbReference type="Gene3D" id="1.20.1070.10">
    <property type="entry name" value="Rhodopsin 7-helix transmembrane proteins"/>
    <property type="match status" value="1"/>
</dbReference>
<dbReference type="CDD" id="cd00637">
    <property type="entry name" value="7tm_classA_rhodopsin-like"/>
    <property type="match status" value="1"/>
</dbReference>
<evidence type="ECO:0000256" key="1">
    <source>
        <dbReference type="ARBA" id="ARBA00004370"/>
    </source>
</evidence>
<name>A0A5S6R1Q1_TRIMR</name>
<dbReference type="PANTHER" id="PTHR23360">
    <property type="entry name" value="G-PROTEIN COUPLED RECEPTORS FAMILY 1 PROFILE DOMAIN-CONTAINING PROTEIN-RELATED"/>
    <property type="match status" value="1"/>
</dbReference>
<accession>A0A5S6R1Q1</accession>
<dbReference type="AlphaFoldDB" id="A0A5S6R1Q1"/>
<dbReference type="GO" id="GO:0016020">
    <property type="term" value="C:membrane"/>
    <property type="evidence" value="ECO:0007669"/>
    <property type="project" value="UniProtKB-SubCell"/>
</dbReference>
<evidence type="ECO:0000256" key="2">
    <source>
        <dbReference type="ARBA" id="ARBA00022692"/>
    </source>
</evidence>
<protein>
    <submittedName>
        <fullName evidence="8">G_PROTEIN_RECEP_F1_2 domain-containing protein</fullName>
    </submittedName>
</protein>
<evidence type="ECO:0000259" key="6">
    <source>
        <dbReference type="PROSITE" id="PS50262"/>
    </source>
</evidence>
<keyword evidence="4 5" id="KW-0472">Membrane</keyword>
<feature type="transmembrane region" description="Helical" evidence="5">
    <location>
        <begin position="59"/>
        <end position="82"/>
    </location>
</feature>
<evidence type="ECO:0000256" key="4">
    <source>
        <dbReference type="ARBA" id="ARBA00023136"/>
    </source>
</evidence>
<dbReference type="WBParaSite" id="TMUE_3000013234.1">
    <property type="protein sequence ID" value="TMUE_3000013234.1"/>
    <property type="gene ID" value="WBGene00284914"/>
</dbReference>
<feature type="transmembrane region" description="Helical" evidence="5">
    <location>
        <begin position="142"/>
        <end position="162"/>
    </location>
</feature>
<sequence length="335" mass="37938">MPCTAYVFNNETNPLSGQEQSVLAVMYTCIAIAIAQFHLNLLIVLAIGLQRKLRTRNTYFIIMMTSAGYVIYGLGAVVHGLNIASNCFNYGLILPLTGSNCLSILLLSNVGKMMIVDFSLITAVDRSVAVFFPVWYGKRIRFCLVYIKISIVMLHVVFMNLFEYAHILSKDGQHHCMPSAANGKSLWFAKAEQVQVDVMIALTVLIYTVLTVWAEKEMEKARHRADYSAQTRMHMKVELLRTLVLSIFFYAVTFGVANMLITIQMYNYGIEVSVLYTFAYSVSQLGGILNFVAYYWRTKEIHKSFNSIVICLFMVAKCRHEKDRRILPSSASVMT</sequence>
<evidence type="ECO:0000256" key="3">
    <source>
        <dbReference type="ARBA" id="ARBA00022989"/>
    </source>
</evidence>